<reference evidence="2 3" key="2">
    <citation type="journal article" date="2023" name="Mol. Biol. Evol.">
        <title>Genomics of Secondarily Temperate Adaptation in the Only Non-Antarctic Icefish.</title>
        <authorList>
            <person name="Rivera-Colon A.G."/>
            <person name="Rayamajhi N."/>
            <person name="Minhas B.F."/>
            <person name="Madrigal G."/>
            <person name="Bilyk K.T."/>
            <person name="Yoon V."/>
            <person name="Hune M."/>
            <person name="Gregory S."/>
            <person name="Cheng C.H.C."/>
            <person name="Catchen J.M."/>
        </authorList>
    </citation>
    <scope>NUCLEOTIDE SEQUENCE [LARGE SCALE GENOMIC DNA]</scope>
    <source>
        <strain evidence="2">JMC-PN-2008</strain>
    </source>
</reference>
<organism evidence="2 3">
    <name type="scientific">Eleginops maclovinus</name>
    <name type="common">Patagonian blennie</name>
    <name type="synonym">Eleginus maclovinus</name>
    <dbReference type="NCBI Taxonomy" id="56733"/>
    <lineage>
        <taxon>Eukaryota</taxon>
        <taxon>Metazoa</taxon>
        <taxon>Chordata</taxon>
        <taxon>Craniata</taxon>
        <taxon>Vertebrata</taxon>
        <taxon>Euteleostomi</taxon>
        <taxon>Actinopterygii</taxon>
        <taxon>Neopterygii</taxon>
        <taxon>Teleostei</taxon>
        <taxon>Neoteleostei</taxon>
        <taxon>Acanthomorphata</taxon>
        <taxon>Eupercaria</taxon>
        <taxon>Perciformes</taxon>
        <taxon>Notothenioidei</taxon>
        <taxon>Eleginopidae</taxon>
        <taxon>Eleginops</taxon>
    </lineage>
</organism>
<protein>
    <submittedName>
        <fullName evidence="2">Uncharacterized protein</fullName>
    </submittedName>
</protein>
<dbReference type="AlphaFoldDB" id="A0AAN7WZX9"/>
<evidence type="ECO:0000313" key="2">
    <source>
        <dbReference type="EMBL" id="KAK5852587.1"/>
    </source>
</evidence>
<evidence type="ECO:0000313" key="3">
    <source>
        <dbReference type="Proteomes" id="UP001346869"/>
    </source>
</evidence>
<sequence>MSGKVSFLTFRLRSGCASPLLSENDNKKPSDRRPESGVTPRWLSTGNSQETGVRNPQESGETSRRGGRKRKSCA</sequence>
<evidence type="ECO:0000256" key="1">
    <source>
        <dbReference type="SAM" id="MobiDB-lite"/>
    </source>
</evidence>
<feature type="compositionally biased region" description="Basic and acidic residues" evidence="1">
    <location>
        <begin position="24"/>
        <end position="35"/>
    </location>
</feature>
<keyword evidence="3" id="KW-1185">Reference proteome</keyword>
<proteinExistence type="predicted"/>
<reference evidence="2 3" key="1">
    <citation type="journal article" date="2023" name="Genes (Basel)">
        <title>Chromosome-Level Genome Assembly and Circadian Gene Repertoire of the Patagonia Blennie Eleginops maclovinus-The Closest Ancestral Proxy of Antarctic Cryonotothenioids.</title>
        <authorList>
            <person name="Cheng C.C."/>
            <person name="Rivera-Colon A.G."/>
            <person name="Minhas B.F."/>
            <person name="Wilson L."/>
            <person name="Rayamajhi N."/>
            <person name="Vargas-Chacoff L."/>
            <person name="Catchen J.M."/>
        </authorList>
    </citation>
    <scope>NUCLEOTIDE SEQUENCE [LARGE SCALE GENOMIC DNA]</scope>
    <source>
        <strain evidence="2">JMC-PN-2008</strain>
    </source>
</reference>
<gene>
    <name evidence="2" type="ORF">PBY51_006440</name>
</gene>
<feature type="compositionally biased region" description="Basic residues" evidence="1">
    <location>
        <begin position="65"/>
        <end position="74"/>
    </location>
</feature>
<accession>A0AAN7WZX9</accession>
<feature type="region of interest" description="Disordered" evidence="1">
    <location>
        <begin position="18"/>
        <end position="74"/>
    </location>
</feature>
<dbReference type="EMBL" id="JAUZQC010000020">
    <property type="protein sequence ID" value="KAK5852587.1"/>
    <property type="molecule type" value="Genomic_DNA"/>
</dbReference>
<dbReference type="Proteomes" id="UP001346869">
    <property type="component" value="Unassembled WGS sequence"/>
</dbReference>
<comment type="caution">
    <text evidence="2">The sequence shown here is derived from an EMBL/GenBank/DDBJ whole genome shotgun (WGS) entry which is preliminary data.</text>
</comment>
<name>A0AAN7WZX9_ELEMC</name>
<feature type="compositionally biased region" description="Polar residues" evidence="1">
    <location>
        <begin position="42"/>
        <end position="60"/>
    </location>
</feature>